<proteinExistence type="predicted"/>
<comment type="caution">
    <text evidence="1">The sequence shown here is derived from an EMBL/GenBank/DDBJ whole genome shotgun (WGS) entry which is preliminary data.</text>
</comment>
<dbReference type="OrthoDB" id="852337at2759"/>
<dbReference type="InParanoid" id="A0A1Q3B9P5"/>
<dbReference type="Proteomes" id="UP000187406">
    <property type="component" value="Unassembled WGS sequence"/>
</dbReference>
<name>A0A1Q3B9P5_CEPFO</name>
<keyword evidence="2" id="KW-1185">Reference proteome</keyword>
<gene>
    <name evidence="1" type="ORF">CFOL_v3_08147</name>
</gene>
<dbReference type="AlphaFoldDB" id="A0A1Q3B9P5"/>
<organism evidence="1 2">
    <name type="scientific">Cephalotus follicularis</name>
    <name type="common">Albany pitcher plant</name>
    <dbReference type="NCBI Taxonomy" id="3775"/>
    <lineage>
        <taxon>Eukaryota</taxon>
        <taxon>Viridiplantae</taxon>
        <taxon>Streptophyta</taxon>
        <taxon>Embryophyta</taxon>
        <taxon>Tracheophyta</taxon>
        <taxon>Spermatophyta</taxon>
        <taxon>Magnoliopsida</taxon>
        <taxon>eudicotyledons</taxon>
        <taxon>Gunneridae</taxon>
        <taxon>Pentapetalae</taxon>
        <taxon>rosids</taxon>
        <taxon>fabids</taxon>
        <taxon>Oxalidales</taxon>
        <taxon>Cephalotaceae</taxon>
        <taxon>Cephalotus</taxon>
    </lineage>
</organism>
<accession>A0A1Q3B9P5</accession>
<sequence>MKKSSELKTRLQLIQEALNAYLSNTALKEKERKIVMEYHEATRIEELFLKEKSKIQWLKEGYSNTAYFHRAVKIRQCKNHIVRIRQANEYWVEELNKNADEGDSFKIS</sequence>
<reference evidence="2" key="1">
    <citation type="submission" date="2016-04" db="EMBL/GenBank/DDBJ databases">
        <title>Cephalotus genome sequencing.</title>
        <authorList>
            <person name="Fukushima K."/>
            <person name="Hasebe M."/>
            <person name="Fang X."/>
        </authorList>
    </citation>
    <scope>NUCLEOTIDE SEQUENCE [LARGE SCALE GENOMIC DNA]</scope>
    <source>
        <strain evidence="2">cv. St1</strain>
    </source>
</reference>
<evidence type="ECO:0000313" key="2">
    <source>
        <dbReference type="Proteomes" id="UP000187406"/>
    </source>
</evidence>
<evidence type="ECO:0000313" key="1">
    <source>
        <dbReference type="EMBL" id="GAV64629.1"/>
    </source>
</evidence>
<dbReference type="EMBL" id="BDDD01000360">
    <property type="protein sequence ID" value="GAV64629.1"/>
    <property type="molecule type" value="Genomic_DNA"/>
</dbReference>
<protein>
    <submittedName>
        <fullName evidence="1">Uncharacterized protein</fullName>
    </submittedName>
</protein>